<proteinExistence type="predicted"/>
<dbReference type="EMBL" id="PVZG01000022">
    <property type="protein sequence ID" value="PRY20836.1"/>
    <property type="molecule type" value="Genomic_DNA"/>
</dbReference>
<organism evidence="1 2">
    <name type="scientific">Pseudosporangium ferrugineum</name>
    <dbReference type="NCBI Taxonomy" id="439699"/>
    <lineage>
        <taxon>Bacteria</taxon>
        <taxon>Bacillati</taxon>
        <taxon>Actinomycetota</taxon>
        <taxon>Actinomycetes</taxon>
        <taxon>Micromonosporales</taxon>
        <taxon>Micromonosporaceae</taxon>
        <taxon>Pseudosporangium</taxon>
    </lineage>
</organism>
<gene>
    <name evidence="1" type="ORF">CLV70_12275</name>
</gene>
<dbReference type="Gene3D" id="1.10.10.10">
    <property type="entry name" value="Winged helix-like DNA-binding domain superfamily/Winged helix DNA-binding domain"/>
    <property type="match status" value="1"/>
</dbReference>
<reference evidence="1 2" key="1">
    <citation type="submission" date="2018-03" db="EMBL/GenBank/DDBJ databases">
        <title>Genomic Encyclopedia of Archaeal and Bacterial Type Strains, Phase II (KMG-II): from individual species to whole genera.</title>
        <authorList>
            <person name="Goeker M."/>
        </authorList>
    </citation>
    <scope>NUCLEOTIDE SEQUENCE [LARGE SCALE GENOMIC DNA]</scope>
    <source>
        <strain evidence="1 2">DSM 45348</strain>
    </source>
</reference>
<evidence type="ECO:0000313" key="2">
    <source>
        <dbReference type="Proteomes" id="UP000239209"/>
    </source>
</evidence>
<dbReference type="Proteomes" id="UP000239209">
    <property type="component" value="Unassembled WGS sequence"/>
</dbReference>
<comment type="caution">
    <text evidence="1">The sequence shown here is derived from an EMBL/GenBank/DDBJ whole genome shotgun (WGS) entry which is preliminary data.</text>
</comment>
<protein>
    <submittedName>
        <fullName evidence="1">Uncharacterized protein</fullName>
    </submittedName>
</protein>
<dbReference type="InterPro" id="IPR036388">
    <property type="entry name" value="WH-like_DNA-bd_sf"/>
</dbReference>
<dbReference type="AlphaFoldDB" id="A0A2T0RHZ0"/>
<sequence>MVLDLAACIAEGTVKSRIHHARAHVRGSLMRGST</sequence>
<accession>A0A2T0RHZ0</accession>
<name>A0A2T0RHZ0_9ACTN</name>
<evidence type="ECO:0000313" key="1">
    <source>
        <dbReference type="EMBL" id="PRY20836.1"/>
    </source>
</evidence>
<keyword evidence="2" id="KW-1185">Reference proteome</keyword>